<dbReference type="EMBL" id="FQUG01000006">
    <property type="protein sequence ID" value="SHF01643.1"/>
    <property type="molecule type" value="Genomic_DNA"/>
</dbReference>
<protein>
    <submittedName>
        <fullName evidence="3">Nuclease-related domain-containing protein</fullName>
    </submittedName>
</protein>
<dbReference type="RefSeq" id="WP_072935756.1">
    <property type="nucleotide sequence ID" value="NZ_FQUG01000006.1"/>
</dbReference>
<evidence type="ECO:0000313" key="3">
    <source>
        <dbReference type="EMBL" id="SHF01643.1"/>
    </source>
</evidence>
<dbReference type="InterPro" id="IPR011528">
    <property type="entry name" value="NERD"/>
</dbReference>
<evidence type="ECO:0000256" key="1">
    <source>
        <dbReference type="SAM" id="Phobius"/>
    </source>
</evidence>
<dbReference type="AlphaFoldDB" id="A0A1M4Y7U1"/>
<feature type="transmembrane region" description="Helical" evidence="1">
    <location>
        <begin position="20"/>
        <end position="38"/>
    </location>
</feature>
<proteinExistence type="predicted"/>
<dbReference type="PROSITE" id="PS50965">
    <property type="entry name" value="NERD"/>
    <property type="match status" value="1"/>
</dbReference>
<keyword evidence="1" id="KW-0812">Transmembrane</keyword>
<dbReference type="STRING" id="1123243.SAMN02745190_01655"/>
<organism evidence="3 4">
    <name type="scientific">Schwartzia succinivorans DSM 10502</name>
    <dbReference type="NCBI Taxonomy" id="1123243"/>
    <lineage>
        <taxon>Bacteria</taxon>
        <taxon>Bacillati</taxon>
        <taxon>Bacillota</taxon>
        <taxon>Negativicutes</taxon>
        <taxon>Selenomonadales</taxon>
        <taxon>Selenomonadaceae</taxon>
        <taxon>Schwartzia</taxon>
    </lineage>
</organism>
<sequence length="236" mass="26474">MADLHTRESAYASTRRRNLMLAVGFGAVSITLWLLWAKDIIYGTAFDHPIQLKLLHLVVFGATGWLATHFWQNYRKTASGDTGVERSLDILSELPDGYHVFSNLHVDGAFVGTVVVGRNGVFIINTKNHNGEITPSDDHEWTQKKVGRGGTEYTATLRNPVKQTKKQIYSMSQFLKKNNIRAWVDGIVYFTNPDLILNGTGDAYTNRGRAVLEFILDYPVRTPLDDSTVDGIVKLF</sequence>
<keyword evidence="1" id="KW-1133">Transmembrane helix</keyword>
<reference evidence="3 4" key="1">
    <citation type="submission" date="2016-11" db="EMBL/GenBank/DDBJ databases">
        <authorList>
            <person name="Jaros S."/>
            <person name="Januszkiewicz K."/>
            <person name="Wedrychowicz H."/>
        </authorList>
    </citation>
    <scope>NUCLEOTIDE SEQUENCE [LARGE SCALE GENOMIC DNA]</scope>
    <source>
        <strain evidence="3 4">DSM 10502</strain>
    </source>
</reference>
<keyword evidence="1" id="KW-0472">Membrane</keyword>
<keyword evidence="4" id="KW-1185">Reference proteome</keyword>
<dbReference type="Pfam" id="PF08378">
    <property type="entry name" value="NERD"/>
    <property type="match status" value="1"/>
</dbReference>
<dbReference type="Proteomes" id="UP000184404">
    <property type="component" value="Unassembled WGS sequence"/>
</dbReference>
<gene>
    <name evidence="3" type="ORF">SAMN02745190_01655</name>
</gene>
<feature type="transmembrane region" description="Helical" evidence="1">
    <location>
        <begin position="50"/>
        <end position="71"/>
    </location>
</feature>
<feature type="domain" description="NERD" evidence="2">
    <location>
        <begin position="79"/>
        <end position="194"/>
    </location>
</feature>
<accession>A0A1M4Y7U1</accession>
<evidence type="ECO:0000259" key="2">
    <source>
        <dbReference type="PROSITE" id="PS50965"/>
    </source>
</evidence>
<name>A0A1M4Y7U1_9FIRM</name>
<evidence type="ECO:0000313" key="4">
    <source>
        <dbReference type="Proteomes" id="UP000184404"/>
    </source>
</evidence>
<dbReference type="OrthoDB" id="5782056at2"/>